<keyword evidence="3" id="KW-0418">Kinase</keyword>
<dbReference type="Pfam" id="PF00069">
    <property type="entry name" value="Pkinase"/>
    <property type="match status" value="1"/>
</dbReference>
<feature type="domain" description="Protein kinase" evidence="6">
    <location>
        <begin position="16"/>
        <end position="274"/>
    </location>
</feature>
<dbReference type="InterPro" id="IPR011009">
    <property type="entry name" value="Kinase-like_dom_sf"/>
</dbReference>
<keyword evidence="4" id="KW-0067">ATP-binding</keyword>
<feature type="region of interest" description="Disordered" evidence="5">
    <location>
        <begin position="281"/>
        <end position="301"/>
    </location>
</feature>
<reference evidence="7 8" key="1">
    <citation type="submission" date="2023-01" db="EMBL/GenBank/DDBJ databases">
        <title>Analysis of 21 Apiospora genomes using comparative genomics revels a genus with tremendous synthesis potential of carbohydrate active enzymes and secondary metabolites.</title>
        <authorList>
            <person name="Sorensen T."/>
        </authorList>
    </citation>
    <scope>NUCLEOTIDE SEQUENCE [LARGE SCALE GENOMIC DNA]</scope>
    <source>
        <strain evidence="7 8">CBS 24483</strain>
    </source>
</reference>
<keyword evidence="1" id="KW-0808">Transferase</keyword>
<evidence type="ECO:0000313" key="7">
    <source>
        <dbReference type="EMBL" id="KAK7947032.1"/>
    </source>
</evidence>
<dbReference type="InterPro" id="IPR000719">
    <property type="entry name" value="Prot_kinase_dom"/>
</dbReference>
<dbReference type="Proteomes" id="UP001391051">
    <property type="component" value="Unassembled WGS sequence"/>
</dbReference>
<evidence type="ECO:0000256" key="3">
    <source>
        <dbReference type="ARBA" id="ARBA00022777"/>
    </source>
</evidence>
<dbReference type="InterPro" id="IPR051681">
    <property type="entry name" value="Ser/Thr_Kinases-Pseudokinases"/>
</dbReference>
<dbReference type="EMBL" id="JAQQWE010000007">
    <property type="protein sequence ID" value="KAK7947032.1"/>
    <property type="molecule type" value="Genomic_DNA"/>
</dbReference>
<sequence length="301" mass="33389">MSPSTKSPTIQWDGNVYGLTVIGQGGTAIVFSIDEETAIKVPIPSPFGLQAIAQEREIYRLFKEQSKSAYVIDCIDPKHDSGVLLEKCVGSVRGRLRQMRQGENGYPKIYSDDALAIAGRWAYQAAQGLAYIHSHGVIQADDAKVGCHNMLLDKHDNLKLADFSGSSIEHTVYRALVTYDLRSRLSNFDEPDKASDLFALGSAIYEMATGSLPYPNMSPRQVQQRLFRKIFPSLEDLEQRVPEIAAAIRGCWNVKTPKGFTSAEEVVSVLQVRYKTSNHQIGEQDNVTAKASKPHKKDNKT</sequence>
<name>A0ABR1Q522_9PEZI</name>
<gene>
    <name evidence="7" type="ORF">PG986_011353</name>
</gene>
<evidence type="ECO:0000256" key="1">
    <source>
        <dbReference type="ARBA" id="ARBA00022679"/>
    </source>
</evidence>
<keyword evidence="2" id="KW-0547">Nucleotide-binding</keyword>
<keyword evidence="8" id="KW-1185">Reference proteome</keyword>
<dbReference type="PROSITE" id="PS50011">
    <property type="entry name" value="PROTEIN_KINASE_DOM"/>
    <property type="match status" value="1"/>
</dbReference>
<dbReference type="GeneID" id="92080637"/>
<comment type="caution">
    <text evidence="7">The sequence shown here is derived from an EMBL/GenBank/DDBJ whole genome shotgun (WGS) entry which is preliminary data.</text>
</comment>
<proteinExistence type="predicted"/>
<evidence type="ECO:0000313" key="8">
    <source>
        <dbReference type="Proteomes" id="UP001391051"/>
    </source>
</evidence>
<evidence type="ECO:0000256" key="4">
    <source>
        <dbReference type="ARBA" id="ARBA00022840"/>
    </source>
</evidence>
<feature type="compositionally biased region" description="Basic residues" evidence="5">
    <location>
        <begin position="292"/>
        <end position="301"/>
    </location>
</feature>
<evidence type="ECO:0000256" key="5">
    <source>
        <dbReference type="SAM" id="MobiDB-lite"/>
    </source>
</evidence>
<dbReference type="PANTHER" id="PTHR44329">
    <property type="entry name" value="SERINE/THREONINE-PROTEIN KINASE TNNI3K-RELATED"/>
    <property type="match status" value="1"/>
</dbReference>
<dbReference type="RefSeq" id="XP_066697066.1">
    <property type="nucleotide sequence ID" value="XM_066847575.1"/>
</dbReference>
<dbReference type="Gene3D" id="1.10.510.10">
    <property type="entry name" value="Transferase(Phosphotransferase) domain 1"/>
    <property type="match status" value="1"/>
</dbReference>
<evidence type="ECO:0000259" key="6">
    <source>
        <dbReference type="PROSITE" id="PS50011"/>
    </source>
</evidence>
<organism evidence="7 8">
    <name type="scientific">Apiospora aurea</name>
    <dbReference type="NCBI Taxonomy" id="335848"/>
    <lineage>
        <taxon>Eukaryota</taxon>
        <taxon>Fungi</taxon>
        <taxon>Dikarya</taxon>
        <taxon>Ascomycota</taxon>
        <taxon>Pezizomycotina</taxon>
        <taxon>Sordariomycetes</taxon>
        <taxon>Xylariomycetidae</taxon>
        <taxon>Amphisphaeriales</taxon>
        <taxon>Apiosporaceae</taxon>
        <taxon>Apiospora</taxon>
    </lineage>
</organism>
<evidence type="ECO:0000256" key="2">
    <source>
        <dbReference type="ARBA" id="ARBA00022741"/>
    </source>
</evidence>
<dbReference type="PANTHER" id="PTHR44329:SF288">
    <property type="entry name" value="MITOGEN-ACTIVATED PROTEIN KINASE KINASE KINASE 20"/>
    <property type="match status" value="1"/>
</dbReference>
<protein>
    <recommendedName>
        <fullName evidence="6">Protein kinase domain-containing protein</fullName>
    </recommendedName>
</protein>
<dbReference type="SUPFAM" id="SSF56112">
    <property type="entry name" value="Protein kinase-like (PK-like)"/>
    <property type="match status" value="1"/>
</dbReference>
<accession>A0ABR1Q522</accession>